<dbReference type="GO" id="GO:0005737">
    <property type="term" value="C:cytoplasm"/>
    <property type="evidence" value="ECO:0007669"/>
    <property type="project" value="TreeGrafter"/>
</dbReference>
<evidence type="ECO:0000256" key="1">
    <source>
        <dbReference type="SAM" id="MobiDB-lite"/>
    </source>
</evidence>
<reference evidence="3 4" key="1">
    <citation type="journal article" date="2014" name="Genome Biol. Evol.">
        <title>The secreted proteins of Achlya hypogyna and Thraustotheca clavata identify the ancestral oomycete secretome and reveal gene acquisitions by horizontal gene transfer.</title>
        <authorList>
            <person name="Misner I."/>
            <person name="Blouin N."/>
            <person name="Leonard G."/>
            <person name="Richards T.A."/>
            <person name="Lane C.E."/>
        </authorList>
    </citation>
    <scope>NUCLEOTIDE SEQUENCE [LARGE SCALE GENOMIC DNA]</scope>
    <source>
        <strain evidence="3 4">ATCC 48635</strain>
    </source>
</reference>
<dbReference type="GO" id="GO:0035145">
    <property type="term" value="C:exon-exon junction complex"/>
    <property type="evidence" value="ECO:0007669"/>
    <property type="project" value="TreeGrafter"/>
</dbReference>
<name>A0A1V9Z6Q2_ACHHY</name>
<dbReference type="SUPFAM" id="SSF101931">
    <property type="entry name" value="Pym (Within the bgcn gene intron protein, WIBG), N-terminal domain"/>
    <property type="match status" value="2"/>
</dbReference>
<evidence type="ECO:0000313" key="4">
    <source>
        <dbReference type="Proteomes" id="UP000243579"/>
    </source>
</evidence>
<keyword evidence="4" id="KW-1185">Reference proteome</keyword>
<feature type="domain" description="WIBG Mago-binding" evidence="2">
    <location>
        <begin position="16"/>
        <end position="42"/>
    </location>
</feature>
<dbReference type="AlphaFoldDB" id="A0A1V9Z6Q2"/>
<dbReference type="Pfam" id="PF09282">
    <property type="entry name" value="Mago-bind"/>
    <property type="match status" value="2"/>
</dbReference>
<dbReference type="SMART" id="SM01273">
    <property type="entry name" value="Mago-bind"/>
    <property type="match status" value="2"/>
</dbReference>
<dbReference type="PANTHER" id="PTHR22959:SF0">
    <property type="entry name" value="PARTNER OF Y14 AND MAGO"/>
    <property type="match status" value="1"/>
</dbReference>
<dbReference type="InterPro" id="IPR039333">
    <property type="entry name" value="PYM1"/>
</dbReference>
<dbReference type="InterPro" id="IPR015362">
    <property type="entry name" value="WIBG_mago-bd"/>
</dbReference>
<evidence type="ECO:0000259" key="2">
    <source>
        <dbReference type="SMART" id="SM01273"/>
    </source>
</evidence>
<dbReference type="GO" id="GO:0003723">
    <property type="term" value="F:RNA binding"/>
    <property type="evidence" value="ECO:0007669"/>
    <property type="project" value="TreeGrafter"/>
</dbReference>
<dbReference type="InterPro" id="IPR036348">
    <property type="entry name" value="WIBG_N_sf"/>
</dbReference>
<dbReference type="Proteomes" id="UP000243579">
    <property type="component" value="Unassembled WGS sequence"/>
</dbReference>
<feature type="region of interest" description="Disordered" evidence="1">
    <location>
        <begin position="75"/>
        <end position="218"/>
    </location>
</feature>
<dbReference type="GO" id="GO:1903259">
    <property type="term" value="P:exon-exon junction complex disassembly"/>
    <property type="evidence" value="ECO:0007669"/>
    <property type="project" value="InterPro"/>
</dbReference>
<sequence length="218" mass="23856">MQARRIPLGAIEKDDGSVVVPESRRADGTIRKEVRIRKGFVPQDEQPVYRPRARRAPAETDDATGLADAMGKVSLAPTKLDSPVADEEETKPAPRTPSLQERARQLPMGAVETADGEVVIPSTQRADGTFRKEIKIRKGFVPQDEQPLYRPRSLRQAASAAVTPPARGSSRNGQHSHVGGSNDAVSRRKPRTNGRETTAAATTTPELAHPNRRRHIEL</sequence>
<evidence type="ECO:0000313" key="3">
    <source>
        <dbReference type="EMBL" id="OQR93675.1"/>
    </source>
</evidence>
<organism evidence="3 4">
    <name type="scientific">Achlya hypogyna</name>
    <name type="common">Oomycete</name>
    <name type="synonym">Protoachlya hypogyna</name>
    <dbReference type="NCBI Taxonomy" id="1202772"/>
    <lineage>
        <taxon>Eukaryota</taxon>
        <taxon>Sar</taxon>
        <taxon>Stramenopiles</taxon>
        <taxon>Oomycota</taxon>
        <taxon>Saprolegniomycetes</taxon>
        <taxon>Saprolegniales</taxon>
        <taxon>Achlyaceae</taxon>
        <taxon>Achlya</taxon>
    </lineage>
</organism>
<dbReference type="STRING" id="1202772.A0A1V9Z6Q2"/>
<feature type="domain" description="WIBG Mago-binding" evidence="2">
    <location>
        <begin position="116"/>
        <end position="142"/>
    </location>
</feature>
<proteinExistence type="predicted"/>
<dbReference type="OrthoDB" id="21625at2759"/>
<protein>
    <recommendedName>
        <fullName evidence="2">WIBG Mago-binding domain-containing protein</fullName>
    </recommendedName>
</protein>
<accession>A0A1V9Z6Q2</accession>
<dbReference type="PANTHER" id="PTHR22959">
    <property type="entry name" value="PYM PROTEIN"/>
    <property type="match status" value="1"/>
</dbReference>
<gene>
    <name evidence="3" type="ORF">ACHHYP_20095</name>
</gene>
<dbReference type="EMBL" id="JNBR01000400">
    <property type="protein sequence ID" value="OQR93675.1"/>
    <property type="molecule type" value="Genomic_DNA"/>
</dbReference>
<comment type="caution">
    <text evidence="3">The sequence shown here is derived from an EMBL/GenBank/DDBJ whole genome shotgun (WGS) entry which is preliminary data.</text>
</comment>